<dbReference type="EMBL" id="JAHLQN010000001">
    <property type="protein sequence ID" value="MBU5627132.1"/>
    <property type="molecule type" value="Genomic_DNA"/>
</dbReference>
<dbReference type="Pfam" id="PF07722">
    <property type="entry name" value="Peptidase_C26"/>
    <property type="match status" value="1"/>
</dbReference>
<proteinExistence type="predicted"/>
<reference evidence="1 2" key="1">
    <citation type="submission" date="2021-06" db="EMBL/GenBank/DDBJ databases">
        <authorList>
            <person name="Sun Q."/>
            <person name="Li D."/>
        </authorList>
    </citation>
    <scope>NUCLEOTIDE SEQUENCE [LARGE SCALE GENOMIC DNA]</scope>
    <source>
        <strain evidence="1 2">MSJ-2</strain>
    </source>
</reference>
<dbReference type="InterPro" id="IPR044668">
    <property type="entry name" value="PuuD-like"/>
</dbReference>
<dbReference type="PANTHER" id="PTHR43235:SF1">
    <property type="entry name" value="GLUTAMINE AMIDOTRANSFERASE PB2B2.05-RELATED"/>
    <property type="match status" value="1"/>
</dbReference>
<dbReference type="InterPro" id="IPR011697">
    <property type="entry name" value="Peptidase_C26"/>
</dbReference>
<dbReference type="GO" id="GO:0016787">
    <property type="term" value="F:hydrolase activity"/>
    <property type="evidence" value="ECO:0007669"/>
    <property type="project" value="UniProtKB-KW"/>
</dbReference>
<dbReference type="Proteomes" id="UP000787672">
    <property type="component" value="Unassembled WGS sequence"/>
</dbReference>
<evidence type="ECO:0000313" key="2">
    <source>
        <dbReference type="Proteomes" id="UP000787672"/>
    </source>
</evidence>
<comment type="caution">
    <text evidence="1">The sequence shown here is derived from an EMBL/GenBank/DDBJ whole genome shotgun (WGS) entry which is preliminary data.</text>
</comment>
<gene>
    <name evidence="1" type="ORF">KQI82_09460</name>
</gene>
<name>A0ABS6FAB8_9FIRM</name>
<dbReference type="PROSITE" id="PS51273">
    <property type="entry name" value="GATASE_TYPE_1"/>
    <property type="match status" value="1"/>
</dbReference>
<dbReference type="PANTHER" id="PTHR43235">
    <property type="entry name" value="GLUTAMINE AMIDOTRANSFERASE PB2B2.05-RELATED"/>
    <property type="match status" value="1"/>
</dbReference>
<dbReference type="RefSeq" id="WP_216632519.1">
    <property type="nucleotide sequence ID" value="NZ_JAHLQN010000001.1"/>
</dbReference>
<keyword evidence="1" id="KW-0378">Hydrolase</keyword>
<keyword evidence="2" id="KW-1185">Reference proteome</keyword>
<sequence length="251" mass="27971">MHKRQMKRILIAGPQPDDAFGSVRAVSNAVLRFLPGVERLISLNPEDLDSCDGMILPGGVPDVDPALYAEENQSSRGVNPALDQAQLRMLDRAVELGVPVLGICRGYQLMNVHFGGSLVQDGRTNAIHRANGRGEDLHGAYSLPDTWLERLYGPKTVINTLHHQSIKRLAPEFTLCQVWFDDTVSPERRRFLCAELSRGSEEDYTAECTVEGIRHRSLPLFGVQWHPELLSPDGKDTAEPEKLFLYFAGLK</sequence>
<protein>
    <submittedName>
        <fullName evidence="1">Gamma-glutamyl-gamma-aminobutyrate hydrolase family protein</fullName>
    </submittedName>
</protein>
<evidence type="ECO:0000313" key="1">
    <source>
        <dbReference type="EMBL" id="MBU5627132.1"/>
    </source>
</evidence>
<organism evidence="1 2">
    <name type="scientific">Dysosmobacter acutus</name>
    <dbReference type="NCBI Taxonomy" id="2841504"/>
    <lineage>
        <taxon>Bacteria</taxon>
        <taxon>Bacillati</taxon>
        <taxon>Bacillota</taxon>
        <taxon>Clostridia</taxon>
        <taxon>Eubacteriales</taxon>
        <taxon>Oscillospiraceae</taxon>
        <taxon>Dysosmobacter</taxon>
    </lineage>
</organism>
<accession>A0ABS6FAB8</accession>